<dbReference type="Proteomes" id="UP000014540">
    <property type="component" value="Unassembled WGS sequence"/>
</dbReference>
<dbReference type="OrthoDB" id="331527at2"/>
<gene>
    <name evidence="2" type="ORF">LEP1GSC058_2524</name>
</gene>
<keyword evidence="3" id="KW-1185">Reference proteome</keyword>
<dbReference type="RefSeq" id="WP_016550489.1">
    <property type="nucleotide sequence ID" value="NZ_AKWZ02000010.1"/>
</dbReference>
<comment type="caution">
    <text evidence="2">The sequence shown here is derived from an EMBL/GenBank/DDBJ whole genome shotgun (WGS) entry which is preliminary data.</text>
</comment>
<dbReference type="EMBL" id="AKWZ02000010">
    <property type="protein sequence ID" value="EPG74028.1"/>
    <property type="molecule type" value="Genomic_DNA"/>
</dbReference>
<feature type="transmembrane region" description="Helical" evidence="1">
    <location>
        <begin position="9"/>
        <end position="27"/>
    </location>
</feature>
<keyword evidence="1" id="KW-0472">Membrane</keyword>
<sequence>MNVFRRIRPLFYGFLPIFLFNFSFFYLSQTRISVSSHPNGQFKSASTKSSPIKKALRLFQDEEEDDGINSVWIPDSAEYDSENTNSEFQSFRVPSPIKYGSAVYSSYYLLSELLLNIPPPSKA</sequence>
<name>S3UXU2_9LEPT</name>
<reference evidence="2" key="1">
    <citation type="submission" date="2013-04" db="EMBL/GenBank/DDBJ databases">
        <authorList>
            <person name="Harkins D.M."/>
            <person name="Durkin A.S."/>
            <person name="Selengut J.D."/>
            <person name="Sanka R."/>
            <person name="DePew J."/>
            <person name="Purushe J."/>
            <person name="Ahmed A."/>
            <person name="van der Linden H."/>
            <person name="Goris M.G.A."/>
            <person name="Hartskeerl R.A."/>
            <person name="Vinetz J.M."/>
            <person name="Sutton G.G."/>
            <person name="Nelson W.C."/>
            <person name="Fouts D.E."/>
        </authorList>
    </citation>
    <scope>NUCLEOTIDE SEQUENCE [LARGE SCALE GENOMIC DNA]</scope>
    <source>
        <strain evidence="2">BUT 6</strain>
    </source>
</reference>
<evidence type="ECO:0000313" key="3">
    <source>
        <dbReference type="Proteomes" id="UP000014540"/>
    </source>
</evidence>
<proteinExistence type="predicted"/>
<dbReference type="AlphaFoldDB" id="S3UXU2"/>
<keyword evidence="1" id="KW-1133">Transmembrane helix</keyword>
<evidence type="ECO:0000256" key="1">
    <source>
        <dbReference type="SAM" id="Phobius"/>
    </source>
</evidence>
<protein>
    <submittedName>
        <fullName evidence="2">Uncharacterized protein</fullName>
    </submittedName>
</protein>
<keyword evidence="1" id="KW-0812">Transmembrane</keyword>
<dbReference type="STRING" id="1193011.LEP1GSC058_2524"/>
<organism evidence="2 3">
    <name type="scientific">Leptospira fainei serovar Hurstbridge str. BUT 6</name>
    <dbReference type="NCBI Taxonomy" id="1193011"/>
    <lineage>
        <taxon>Bacteria</taxon>
        <taxon>Pseudomonadati</taxon>
        <taxon>Spirochaetota</taxon>
        <taxon>Spirochaetia</taxon>
        <taxon>Leptospirales</taxon>
        <taxon>Leptospiraceae</taxon>
        <taxon>Leptospira</taxon>
    </lineage>
</organism>
<accession>S3UXU2</accession>
<evidence type="ECO:0000313" key="2">
    <source>
        <dbReference type="EMBL" id="EPG74028.1"/>
    </source>
</evidence>